<keyword evidence="5 9" id="KW-0808">Transferase</keyword>
<dbReference type="SUPFAM" id="SSF51569">
    <property type="entry name" value="Aldolase"/>
    <property type="match status" value="1"/>
</dbReference>
<comment type="pathway">
    <text evidence="1">Amino-acid biosynthesis; L-isoleucine biosynthesis; 2-oxobutanoate from pyruvate: step 1/3.</text>
</comment>
<dbReference type="Gene3D" id="3.30.160.270">
    <property type="match status" value="1"/>
</dbReference>
<feature type="domain" description="Pyruvate carboxyltransferase" evidence="10">
    <location>
        <begin position="6"/>
        <end position="272"/>
    </location>
</feature>
<dbReference type="InterPro" id="IPR013709">
    <property type="entry name" value="2-isopropylmalate_synth_dimer"/>
</dbReference>
<evidence type="ECO:0000256" key="7">
    <source>
        <dbReference type="ARBA" id="ARBA00048263"/>
    </source>
</evidence>
<dbReference type="CDD" id="cd07941">
    <property type="entry name" value="DRE_TIM_LeuA3"/>
    <property type="match status" value="1"/>
</dbReference>
<evidence type="ECO:0000313" key="11">
    <source>
        <dbReference type="EMBL" id="MZR30327.1"/>
    </source>
</evidence>
<dbReference type="GO" id="GO:0043714">
    <property type="term" value="F:(R)-citramalate synthase activity"/>
    <property type="evidence" value="ECO:0007669"/>
    <property type="project" value="UniProtKB-UniRule"/>
</dbReference>
<evidence type="ECO:0000256" key="9">
    <source>
        <dbReference type="RuleBase" id="RU003523"/>
    </source>
</evidence>
<comment type="caution">
    <text evidence="11">The sequence shown here is derived from an EMBL/GenBank/DDBJ whole genome shotgun (WGS) entry which is preliminary data.</text>
</comment>
<dbReference type="Gene3D" id="3.20.20.70">
    <property type="entry name" value="Aldolase class I"/>
    <property type="match status" value="1"/>
</dbReference>
<dbReference type="PANTHER" id="PTHR43538">
    <property type="entry name" value="ALPHA-IPM SYNTHASE/HOMOCITRATE SYNTHASE"/>
    <property type="match status" value="1"/>
</dbReference>
<accession>A0A6L8W7V2</accession>
<evidence type="ECO:0000256" key="3">
    <source>
        <dbReference type="ARBA" id="ARBA00022605"/>
    </source>
</evidence>
<evidence type="ECO:0000256" key="2">
    <source>
        <dbReference type="ARBA" id="ARBA00006154"/>
    </source>
</evidence>
<dbReference type="UniPathway" id="UPA00047">
    <property type="reaction ID" value="UER00066"/>
</dbReference>
<dbReference type="NCBIfam" id="TIGR00977">
    <property type="entry name" value="citramal_synth"/>
    <property type="match status" value="1"/>
</dbReference>
<evidence type="ECO:0000256" key="1">
    <source>
        <dbReference type="ARBA" id="ARBA00004743"/>
    </source>
</evidence>
<keyword evidence="12" id="KW-1185">Reference proteome</keyword>
<protein>
    <recommendedName>
        <fullName evidence="8">Citramalate synthase</fullName>
        <ecNumber evidence="8">2.3.3.21</ecNumber>
    </recommendedName>
</protein>
<dbReference type="InterPro" id="IPR002034">
    <property type="entry name" value="AIPM/Hcit_synth_CS"/>
</dbReference>
<reference evidence="11 12" key="1">
    <citation type="submission" date="2019-12" db="EMBL/GenBank/DDBJ databases">
        <title>Snethiella sp. nov. sp. isolated from sea sand.</title>
        <authorList>
            <person name="Kim J."/>
            <person name="Jeong S.E."/>
            <person name="Jung H.S."/>
            <person name="Jeon C.O."/>
        </authorList>
    </citation>
    <scope>NUCLEOTIDE SEQUENCE [LARGE SCALE GENOMIC DNA]</scope>
    <source>
        <strain evidence="11 12">DP05</strain>
    </source>
</reference>
<dbReference type="Pfam" id="PF22617">
    <property type="entry name" value="HCS_D2"/>
    <property type="match status" value="1"/>
</dbReference>
<dbReference type="InterPro" id="IPR054691">
    <property type="entry name" value="LeuA/HCS_post-cat"/>
</dbReference>
<dbReference type="EC" id="2.3.3.21" evidence="8"/>
<dbReference type="SMART" id="SM00917">
    <property type="entry name" value="LeuA_dimer"/>
    <property type="match status" value="1"/>
</dbReference>
<sequence>MERERLYLFDTTLRDGAQTQGVDFSVEDKTNIAMALDGLGIDYVEGGWPGANPGDTAFFANPPKLERATFTAFGMTRRPGRSVSNDPGLSAILDAKTPAVCIVGKAWDFHVDVALGITQEENLELIADSIAEIVRQGREAMYDAEHFFDGYKSNPEFALACLKAAYGAGARWMVLCDTNGGTLPDEVERIVTEVIEHIPGSHLGIHTHNDTENAVANTLMAVKAGVRQVQGTLNGLGERCGNANIISLIPSLVLKEPFKSMVDTGITEEGLKNVTTVSRLLDDILNRSPNRHQAYVGSSAFAHKGGLHVSAVEKDPKTYEHVEPSLVGNKRHLLVSDQAGRSNILAQLRDFGLDIDPKDPKVDRLLEEVKQREFDGFSYDGALASFELMARRRLGQVPKYFDVESFRVQVERRHNAKGELLSVSDAVVKLMIDGERYMSVGEGNGPVNALDSALRKDLGKYSDFIDDLRLVDFKVRILTSGTEAVTRVLIESTDKTNKRWFTVGVSPNIVDASFAALIDSITYKLYRSGAPASGK</sequence>
<dbReference type="InterPro" id="IPR005675">
    <property type="entry name" value="Citramal_synthase"/>
</dbReference>
<organism evidence="11 12">
    <name type="scientific">Sneathiella litorea</name>
    <dbReference type="NCBI Taxonomy" id="2606216"/>
    <lineage>
        <taxon>Bacteria</taxon>
        <taxon>Pseudomonadati</taxon>
        <taxon>Pseudomonadota</taxon>
        <taxon>Alphaproteobacteria</taxon>
        <taxon>Sneathiellales</taxon>
        <taxon>Sneathiellaceae</taxon>
        <taxon>Sneathiella</taxon>
    </lineage>
</organism>
<dbReference type="GO" id="GO:0009098">
    <property type="term" value="P:L-leucine biosynthetic process"/>
    <property type="evidence" value="ECO:0007669"/>
    <property type="project" value="InterPro"/>
</dbReference>
<evidence type="ECO:0000256" key="6">
    <source>
        <dbReference type="ARBA" id="ARBA00023304"/>
    </source>
</evidence>
<keyword evidence="4" id="KW-0412">Isoleucine biosynthesis</keyword>
<dbReference type="InterPro" id="IPR000891">
    <property type="entry name" value="PYR_CT"/>
</dbReference>
<gene>
    <name evidence="11" type="ORF">GQE98_06720</name>
</gene>
<dbReference type="Pfam" id="PF00682">
    <property type="entry name" value="HMGL-like"/>
    <property type="match status" value="1"/>
</dbReference>
<evidence type="ECO:0000259" key="10">
    <source>
        <dbReference type="PROSITE" id="PS50991"/>
    </source>
</evidence>
<name>A0A6L8W7V2_9PROT</name>
<dbReference type="PROSITE" id="PS00815">
    <property type="entry name" value="AIPM_HOMOCIT_SYNTH_1"/>
    <property type="match status" value="1"/>
</dbReference>
<evidence type="ECO:0000256" key="8">
    <source>
        <dbReference type="NCBIfam" id="TIGR00977"/>
    </source>
</evidence>
<evidence type="ECO:0000256" key="5">
    <source>
        <dbReference type="ARBA" id="ARBA00022679"/>
    </source>
</evidence>
<dbReference type="InterPro" id="IPR036230">
    <property type="entry name" value="LeuA_allosteric_dom_sf"/>
</dbReference>
<proteinExistence type="inferred from homology"/>
<comment type="catalytic activity">
    <reaction evidence="7">
        <text>pyruvate + acetyl-CoA + H2O = (3R)-citramalate + CoA + H(+)</text>
        <dbReference type="Rhea" id="RHEA:19045"/>
        <dbReference type="ChEBI" id="CHEBI:15361"/>
        <dbReference type="ChEBI" id="CHEBI:15377"/>
        <dbReference type="ChEBI" id="CHEBI:15378"/>
        <dbReference type="ChEBI" id="CHEBI:30934"/>
        <dbReference type="ChEBI" id="CHEBI:57287"/>
        <dbReference type="ChEBI" id="CHEBI:57288"/>
        <dbReference type="EC" id="2.3.3.21"/>
    </reaction>
</comment>
<dbReference type="EMBL" id="WTUW01000002">
    <property type="protein sequence ID" value="MZR30327.1"/>
    <property type="molecule type" value="Genomic_DNA"/>
</dbReference>
<evidence type="ECO:0000256" key="4">
    <source>
        <dbReference type="ARBA" id="ARBA00022624"/>
    </source>
</evidence>
<dbReference type="Proteomes" id="UP000476030">
    <property type="component" value="Unassembled WGS sequence"/>
</dbReference>
<dbReference type="AlphaFoldDB" id="A0A6L8W7V2"/>
<dbReference type="GO" id="GO:0009097">
    <property type="term" value="P:isoleucine biosynthetic process"/>
    <property type="evidence" value="ECO:0007669"/>
    <property type="project" value="UniProtKB-UniRule"/>
</dbReference>
<keyword evidence="6" id="KW-0100">Branched-chain amino acid biosynthesis</keyword>
<dbReference type="PROSITE" id="PS50991">
    <property type="entry name" value="PYR_CT"/>
    <property type="match status" value="1"/>
</dbReference>
<dbReference type="SUPFAM" id="SSF110921">
    <property type="entry name" value="2-isopropylmalate synthase LeuA, allosteric (dimerisation) domain"/>
    <property type="match status" value="1"/>
</dbReference>
<dbReference type="InterPro" id="IPR013785">
    <property type="entry name" value="Aldolase_TIM"/>
</dbReference>
<dbReference type="Gene3D" id="1.10.238.260">
    <property type="match status" value="1"/>
</dbReference>
<keyword evidence="3" id="KW-0028">Amino-acid biosynthesis</keyword>
<dbReference type="Pfam" id="PF08502">
    <property type="entry name" value="LeuA_dimer"/>
    <property type="match status" value="1"/>
</dbReference>
<dbReference type="GO" id="GO:0003852">
    <property type="term" value="F:2-isopropylmalate synthase activity"/>
    <property type="evidence" value="ECO:0007669"/>
    <property type="project" value="InterPro"/>
</dbReference>
<comment type="similarity">
    <text evidence="2 9">Belongs to the alpha-IPM synthase/homocitrate synthase family.</text>
</comment>
<dbReference type="PANTHER" id="PTHR43538:SF1">
    <property type="entry name" value="(R)-CITRAMALATE SYNTHASE"/>
    <property type="match status" value="1"/>
</dbReference>
<dbReference type="RefSeq" id="WP_161314921.1">
    <property type="nucleotide sequence ID" value="NZ_WTUW01000002.1"/>
</dbReference>
<evidence type="ECO:0000313" key="12">
    <source>
        <dbReference type="Proteomes" id="UP000476030"/>
    </source>
</evidence>